<evidence type="ECO:0000313" key="4">
    <source>
        <dbReference type="Proteomes" id="UP000199017"/>
    </source>
</evidence>
<evidence type="ECO:0000313" key="3">
    <source>
        <dbReference type="EMBL" id="SDI50689.1"/>
    </source>
</evidence>
<proteinExistence type="predicted"/>
<dbReference type="RefSeq" id="WP_091586054.1">
    <property type="nucleotide sequence ID" value="NZ_FNDU01000008.1"/>
</dbReference>
<dbReference type="EMBL" id="FNDU01000008">
    <property type="protein sequence ID" value="SDI50689.1"/>
    <property type="molecule type" value="Genomic_DNA"/>
</dbReference>
<feature type="compositionally biased region" description="Acidic residues" evidence="1">
    <location>
        <begin position="155"/>
        <end position="170"/>
    </location>
</feature>
<reference evidence="3 4" key="1">
    <citation type="submission" date="2016-10" db="EMBL/GenBank/DDBJ databases">
        <authorList>
            <person name="de Groot N.N."/>
        </authorList>
    </citation>
    <scope>NUCLEOTIDE SEQUENCE [LARGE SCALE GENOMIC DNA]</scope>
    <source>
        <strain evidence="4">P4B,CCM 7963,CECT 7998,DSM 25260,IBRC-M 10614,KCTC 13821</strain>
    </source>
</reference>
<feature type="transmembrane region" description="Helical" evidence="2">
    <location>
        <begin position="275"/>
        <end position="296"/>
    </location>
</feature>
<gene>
    <name evidence="3" type="ORF">SAMN05216352_108155</name>
</gene>
<feature type="compositionally biased region" description="Acidic residues" evidence="1">
    <location>
        <begin position="207"/>
        <end position="231"/>
    </location>
</feature>
<dbReference type="OrthoDB" id="2566057at2"/>
<dbReference type="STRING" id="930129.SAMN05216352_108155"/>
<feature type="compositionally biased region" description="Basic and acidic residues" evidence="1">
    <location>
        <begin position="171"/>
        <end position="183"/>
    </location>
</feature>
<accession>A0A1G8L4U0</accession>
<name>A0A1G8L4U0_9BACI</name>
<protein>
    <submittedName>
        <fullName evidence="3">LPXTG-motif cell wall anchor domain-containing protein</fullName>
    </submittedName>
</protein>
<evidence type="ECO:0000256" key="2">
    <source>
        <dbReference type="SAM" id="Phobius"/>
    </source>
</evidence>
<keyword evidence="2" id="KW-0472">Membrane</keyword>
<keyword evidence="2" id="KW-0812">Transmembrane</keyword>
<keyword evidence="2" id="KW-1133">Transmembrane helix</keyword>
<evidence type="ECO:0000256" key="1">
    <source>
        <dbReference type="SAM" id="MobiDB-lite"/>
    </source>
</evidence>
<dbReference type="Proteomes" id="UP000199017">
    <property type="component" value="Unassembled WGS sequence"/>
</dbReference>
<organism evidence="3 4">
    <name type="scientific">Alteribacillus bidgolensis</name>
    <dbReference type="NCBI Taxonomy" id="930129"/>
    <lineage>
        <taxon>Bacteria</taxon>
        <taxon>Bacillati</taxon>
        <taxon>Bacillota</taxon>
        <taxon>Bacilli</taxon>
        <taxon>Bacillales</taxon>
        <taxon>Bacillaceae</taxon>
        <taxon>Alteribacillus</taxon>
    </lineage>
</organism>
<dbReference type="NCBIfam" id="TIGR01167">
    <property type="entry name" value="LPXTG_anchor"/>
    <property type="match status" value="1"/>
</dbReference>
<sequence length="307" mass="34004">MKKTNINKMYKASICVLIVYFLSINYVYAAKKLVEIDDDNFMQISNFAPGGSYETGIDVKNVSENPIKYSISVERTGGSKKFFRNLQVVIKTNDVTRYEGSFAKAEKIAMGTLNSNKNIPVTFYVHFPEESGNKYQGLSANLSVRVDAKQTNSEPDPDLPEDDPEDEPENPDPKEPYEPEQPEHPSNPNNPEDSGDPKNPGSPENPENPEDSTPENLDQPDEPGLPDDPENPNDNLERPEDPETEDPEDDRSIVPGGNDGPEPGPLPQTGETGNMLFYLIGILGMTIGVCLYQTALQSPSLRLMRKV</sequence>
<dbReference type="AlphaFoldDB" id="A0A1G8L4U0"/>
<keyword evidence="4" id="KW-1185">Reference proteome</keyword>
<feature type="region of interest" description="Disordered" evidence="1">
    <location>
        <begin position="147"/>
        <end position="270"/>
    </location>
</feature>